<dbReference type="PANTHER" id="PTHR43209:SF1">
    <property type="entry name" value="TRNA SULFURTRANSFERASE"/>
    <property type="match status" value="1"/>
</dbReference>
<feature type="domain" description="THUMP" evidence="20">
    <location>
        <begin position="63"/>
        <end position="165"/>
    </location>
</feature>
<evidence type="ECO:0000256" key="12">
    <source>
        <dbReference type="ARBA" id="ARBA00058382"/>
    </source>
</evidence>
<dbReference type="GO" id="GO:0002937">
    <property type="term" value="P:tRNA 4-thiouridine biosynthesis"/>
    <property type="evidence" value="ECO:0007669"/>
    <property type="project" value="TreeGrafter"/>
</dbReference>
<evidence type="ECO:0000256" key="10">
    <source>
        <dbReference type="ARBA" id="ARBA00050570"/>
    </source>
</evidence>
<evidence type="ECO:0000256" key="9">
    <source>
        <dbReference type="ARBA" id="ARBA00022977"/>
    </source>
</evidence>
<dbReference type="InterPro" id="IPR020536">
    <property type="entry name" value="ThiI_AANH"/>
</dbReference>
<dbReference type="GO" id="GO:0052837">
    <property type="term" value="P:thiazole biosynthetic process"/>
    <property type="evidence" value="ECO:0007669"/>
    <property type="project" value="TreeGrafter"/>
</dbReference>
<dbReference type="HAMAP" id="MF_00021">
    <property type="entry name" value="ThiI"/>
    <property type="match status" value="1"/>
</dbReference>
<dbReference type="InterPro" id="IPR014729">
    <property type="entry name" value="Rossmann-like_a/b/a_fold"/>
</dbReference>
<evidence type="ECO:0000313" key="22">
    <source>
        <dbReference type="Proteomes" id="UP000515928"/>
    </source>
</evidence>
<name>A0A7G9RYD0_9FIRM</name>
<keyword evidence="22" id="KW-1185">Reference proteome</keyword>
<protein>
    <recommendedName>
        <fullName evidence="15 19">Probable tRNA sulfurtransferase</fullName>
        <ecNumber evidence="14 19">2.8.1.4</ecNumber>
    </recommendedName>
    <alternativeName>
        <fullName evidence="16 19">Sulfur carrier protein ThiS sulfurtransferase</fullName>
    </alternativeName>
    <alternativeName>
        <fullName evidence="17 19">Thiamine biosynthesis protein ThiI</fullName>
    </alternativeName>
    <alternativeName>
        <fullName evidence="18 19">tRNA 4-thiouridine synthase</fullName>
    </alternativeName>
</protein>
<dbReference type="FunFam" id="3.40.50.620:FF:000053">
    <property type="entry name" value="Probable tRNA sulfurtransferase"/>
    <property type="match status" value="1"/>
</dbReference>
<dbReference type="Pfam" id="PF02568">
    <property type="entry name" value="ThiI"/>
    <property type="match status" value="1"/>
</dbReference>
<dbReference type="GO" id="GO:0140741">
    <property type="term" value="F:tRNA-uracil-4 sulfurtransferase activity"/>
    <property type="evidence" value="ECO:0007669"/>
    <property type="project" value="UniProtKB-EC"/>
</dbReference>
<dbReference type="Gene3D" id="3.30.2130.30">
    <property type="match status" value="1"/>
</dbReference>
<dbReference type="NCBIfam" id="TIGR00342">
    <property type="entry name" value="tRNA uracil 4-sulfurtransferase ThiI"/>
    <property type="match status" value="1"/>
</dbReference>
<dbReference type="GO" id="GO:0009228">
    <property type="term" value="P:thiamine biosynthetic process"/>
    <property type="evidence" value="ECO:0007669"/>
    <property type="project" value="UniProtKB-KW"/>
</dbReference>
<dbReference type="SUPFAM" id="SSF52402">
    <property type="entry name" value="Adenine nucleotide alpha hydrolases-like"/>
    <property type="match status" value="1"/>
</dbReference>
<feature type="binding site" evidence="19">
    <location>
        <position position="265"/>
    </location>
    <ligand>
        <name>ATP</name>
        <dbReference type="ChEBI" id="CHEBI:30616"/>
    </ligand>
</feature>
<accession>A0A7G9RYD0</accession>
<dbReference type="GO" id="GO:0009229">
    <property type="term" value="P:thiamine diphosphate biosynthetic process"/>
    <property type="evidence" value="ECO:0007669"/>
    <property type="project" value="UniProtKB-UniRule"/>
</dbReference>
<dbReference type="SUPFAM" id="SSF143437">
    <property type="entry name" value="THUMP domain-like"/>
    <property type="match status" value="1"/>
</dbReference>
<evidence type="ECO:0000256" key="19">
    <source>
        <dbReference type="HAMAP-Rule" id="MF_00021"/>
    </source>
</evidence>
<dbReference type="Proteomes" id="UP000515928">
    <property type="component" value="Chromosome"/>
</dbReference>
<evidence type="ECO:0000256" key="7">
    <source>
        <dbReference type="ARBA" id="ARBA00022840"/>
    </source>
</evidence>
<evidence type="ECO:0000256" key="5">
    <source>
        <dbReference type="ARBA" id="ARBA00022679"/>
    </source>
</evidence>
<comment type="subcellular location">
    <subcellularLocation>
        <location evidence="1 19">Cytoplasm</location>
    </subcellularLocation>
</comment>
<comment type="catalytic activity">
    <reaction evidence="10 19">
        <text>[ThiI sulfur-carrier protein]-S-sulfanyl-L-cysteine + a uridine in tRNA + 2 reduced [2Fe-2S]-[ferredoxin] + ATP + H(+) = [ThiI sulfur-carrier protein]-L-cysteine + a 4-thiouridine in tRNA + 2 oxidized [2Fe-2S]-[ferredoxin] + AMP + diphosphate</text>
        <dbReference type="Rhea" id="RHEA:24176"/>
        <dbReference type="Rhea" id="RHEA-COMP:10000"/>
        <dbReference type="Rhea" id="RHEA-COMP:10001"/>
        <dbReference type="Rhea" id="RHEA-COMP:13337"/>
        <dbReference type="Rhea" id="RHEA-COMP:13338"/>
        <dbReference type="Rhea" id="RHEA-COMP:13339"/>
        <dbReference type="Rhea" id="RHEA-COMP:13340"/>
        <dbReference type="ChEBI" id="CHEBI:15378"/>
        <dbReference type="ChEBI" id="CHEBI:29950"/>
        <dbReference type="ChEBI" id="CHEBI:30616"/>
        <dbReference type="ChEBI" id="CHEBI:33019"/>
        <dbReference type="ChEBI" id="CHEBI:33737"/>
        <dbReference type="ChEBI" id="CHEBI:33738"/>
        <dbReference type="ChEBI" id="CHEBI:61963"/>
        <dbReference type="ChEBI" id="CHEBI:65315"/>
        <dbReference type="ChEBI" id="CHEBI:136798"/>
        <dbReference type="ChEBI" id="CHEBI:456215"/>
        <dbReference type="EC" id="2.8.1.4"/>
    </reaction>
</comment>
<dbReference type="InterPro" id="IPR004114">
    <property type="entry name" value="THUMP_dom"/>
</dbReference>
<evidence type="ECO:0000256" key="16">
    <source>
        <dbReference type="ARBA" id="ARBA00075337"/>
    </source>
</evidence>
<feature type="binding site" evidence="19">
    <location>
        <begin position="208"/>
        <end position="209"/>
    </location>
    <ligand>
        <name>ATP</name>
        <dbReference type="ChEBI" id="CHEBI:30616"/>
    </ligand>
</feature>
<organism evidence="21 22">
    <name type="scientific">Erysipelothrix inopinata</name>
    <dbReference type="NCBI Taxonomy" id="225084"/>
    <lineage>
        <taxon>Bacteria</taxon>
        <taxon>Bacillati</taxon>
        <taxon>Bacillota</taxon>
        <taxon>Erysipelotrichia</taxon>
        <taxon>Erysipelotrichales</taxon>
        <taxon>Erysipelotrichaceae</taxon>
        <taxon>Erysipelothrix</taxon>
    </lineage>
</organism>
<dbReference type="InterPro" id="IPR049962">
    <property type="entry name" value="THUMP_ThiI"/>
</dbReference>
<keyword evidence="3 19" id="KW-0963">Cytoplasm</keyword>
<dbReference type="GO" id="GO:0000049">
    <property type="term" value="F:tRNA binding"/>
    <property type="evidence" value="ECO:0007669"/>
    <property type="project" value="UniProtKB-UniRule"/>
</dbReference>
<dbReference type="SMART" id="SM00981">
    <property type="entry name" value="THUMP"/>
    <property type="match status" value="1"/>
</dbReference>
<dbReference type="GO" id="GO:0004810">
    <property type="term" value="F:CCA tRNA nucleotidyltransferase activity"/>
    <property type="evidence" value="ECO:0007669"/>
    <property type="project" value="InterPro"/>
</dbReference>
<keyword evidence="4 19" id="KW-0820">tRNA-binding</keyword>
<evidence type="ECO:0000256" key="18">
    <source>
        <dbReference type="ARBA" id="ARBA00080570"/>
    </source>
</evidence>
<dbReference type="CDD" id="cd11716">
    <property type="entry name" value="THUMP_ThiI"/>
    <property type="match status" value="1"/>
</dbReference>
<dbReference type="InterPro" id="IPR054173">
    <property type="entry name" value="ThiI_fer"/>
</dbReference>
<dbReference type="GO" id="GO:0005524">
    <property type="term" value="F:ATP binding"/>
    <property type="evidence" value="ECO:0007669"/>
    <property type="project" value="UniProtKB-UniRule"/>
</dbReference>
<evidence type="ECO:0000256" key="3">
    <source>
        <dbReference type="ARBA" id="ARBA00022490"/>
    </source>
</evidence>
<evidence type="ECO:0000256" key="11">
    <source>
        <dbReference type="ARBA" id="ARBA00052330"/>
    </source>
</evidence>
<evidence type="ECO:0000256" key="8">
    <source>
        <dbReference type="ARBA" id="ARBA00022884"/>
    </source>
</evidence>
<dbReference type="InterPro" id="IPR050102">
    <property type="entry name" value="tRNA_sulfurtransferase_ThiI"/>
</dbReference>
<dbReference type="EMBL" id="CP060715">
    <property type="protein sequence ID" value="QNN60605.1"/>
    <property type="molecule type" value="Genomic_DNA"/>
</dbReference>
<dbReference type="EC" id="2.8.1.4" evidence="14 19"/>
<reference evidence="21 22" key="1">
    <citation type="submission" date="2020-08" db="EMBL/GenBank/DDBJ databases">
        <title>Genome sequence of Erysipelothrix inopinata DSM 15511T.</title>
        <authorList>
            <person name="Hyun D.-W."/>
            <person name="Bae J.-W."/>
        </authorList>
    </citation>
    <scope>NUCLEOTIDE SEQUENCE [LARGE SCALE GENOMIC DNA]</scope>
    <source>
        <strain evidence="21 22">DSM 15511</strain>
    </source>
</reference>
<dbReference type="InterPro" id="IPR003720">
    <property type="entry name" value="tRNA_STrfase"/>
</dbReference>
<sequence length="399" mass="45415">MYNTNYDYIVCRYGELSTKGKNRKNFIACLTRNVRAQLKDFPALTYQETYDRLYITLNGENGLEVSESLRKVFGLSSFSLAMKCERDLDVIAKLATDLIQEEEGKTFKIMARRHDKTFEHISDTINRHVATSILQNTEWKVDVRQPDVKVIVEIRSDSAYVMLKKIEGAKGYPVGIQGKAMLMLSGGIDSPVAGYLMMKRGVKLEAIHFASPPYTSAEAQKKVTDLAQQLTEYQNEIKVHIVPFTDVQLEIYKKVPESYAITIMRRFMLRIGNELANRRNCLAIANGESLGQVASQTLHSMKEITNIPSLPILRPLITYDKIEIIDLAKEIDTYETSILPFEDCCTIFTPKKPTTKPHGDKIERYESAFDIDALVKDAVDRIETLTLKRGEVENTEMFL</sequence>
<dbReference type="UniPathway" id="UPA00060"/>
<gene>
    <name evidence="19 21" type="primary">thiI</name>
    <name evidence="21" type="ORF">H9L01_09580</name>
</gene>
<evidence type="ECO:0000256" key="2">
    <source>
        <dbReference type="ARBA" id="ARBA00004948"/>
    </source>
</evidence>
<keyword evidence="7 19" id="KW-0067">ATP-binding</keyword>
<dbReference type="Pfam" id="PF22025">
    <property type="entry name" value="ThiI_fer"/>
    <property type="match status" value="1"/>
</dbReference>
<comment type="similarity">
    <text evidence="13 19">Belongs to the ThiI family.</text>
</comment>
<comment type="pathway">
    <text evidence="2 19">Cofactor biosynthesis; thiamine diphosphate biosynthesis.</text>
</comment>
<comment type="function">
    <text evidence="12 19">Catalyzes the ATP-dependent transfer of a sulfur to tRNA to produce 4-thiouridine in position 8 of tRNAs, which functions as a near-UV photosensor. Also catalyzes the transfer of sulfur to the sulfur carrier protein ThiS, forming ThiS-thiocarboxylate. This is a step in the synthesis of thiazole, in the thiamine biosynthesis pathway. The sulfur is donated as persulfide by IscS.</text>
</comment>
<evidence type="ECO:0000256" key="1">
    <source>
        <dbReference type="ARBA" id="ARBA00004496"/>
    </source>
</evidence>
<keyword evidence="5 19" id="KW-0808">Transferase</keyword>
<comment type="catalytic activity">
    <reaction evidence="11 19">
        <text>[ThiS sulfur-carrier protein]-C-terminal Gly-Gly-AMP + S-sulfanyl-L-cysteinyl-[cysteine desulfurase] + AH2 = [ThiS sulfur-carrier protein]-C-terminal-Gly-aminoethanethioate + L-cysteinyl-[cysteine desulfurase] + A + AMP + 2 H(+)</text>
        <dbReference type="Rhea" id="RHEA:43340"/>
        <dbReference type="Rhea" id="RHEA-COMP:12157"/>
        <dbReference type="Rhea" id="RHEA-COMP:12158"/>
        <dbReference type="Rhea" id="RHEA-COMP:12910"/>
        <dbReference type="Rhea" id="RHEA-COMP:19908"/>
        <dbReference type="ChEBI" id="CHEBI:13193"/>
        <dbReference type="ChEBI" id="CHEBI:15378"/>
        <dbReference type="ChEBI" id="CHEBI:17499"/>
        <dbReference type="ChEBI" id="CHEBI:29950"/>
        <dbReference type="ChEBI" id="CHEBI:61963"/>
        <dbReference type="ChEBI" id="CHEBI:90618"/>
        <dbReference type="ChEBI" id="CHEBI:232372"/>
        <dbReference type="ChEBI" id="CHEBI:456215"/>
    </reaction>
</comment>
<evidence type="ECO:0000256" key="6">
    <source>
        <dbReference type="ARBA" id="ARBA00022741"/>
    </source>
</evidence>
<keyword evidence="8 19" id="KW-0694">RNA-binding</keyword>
<feature type="binding site" evidence="19">
    <location>
        <position position="287"/>
    </location>
    <ligand>
        <name>ATP</name>
        <dbReference type="ChEBI" id="CHEBI:30616"/>
    </ligand>
</feature>
<dbReference type="Pfam" id="PF02926">
    <property type="entry name" value="THUMP"/>
    <property type="match status" value="1"/>
</dbReference>
<dbReference type="RefSeq" id="WP_187533729.1">
    <property type="nucleotide sequence ID" value="NZ_CBCSHU010000005.1"/>
</dbReference>
<dbReference type="PROSITE" id="PS51165">
    <property type="entry name" value="THUMP"/>
    <property type="match status" value="1"/>
</dbReference>
<keyword evidence="9 19" id="KW-0784">Thiamine biosynthesis</keyword>
<proteinExistence type="inferred from homology"/>
<dbReference type="KEGG" id="eio:H9L01_09580"/>
<evidence type="ECO:0000313" key="21">
    <source>
        <dbReference type="EMBL" id="QNN60605.1"/>
    </source>
</evidence>
<feature type="binding site" evidence="19">
    <location>
        <position position="296"/>
    </location>
    <ligand>
        <name>ATP</name>
        <dbReference type="ChEBI" id="CHEBI:30616"/>
    </ligand>
</feature>
<dbReference type="InterPro" id="IPR049961">
    <property type="entry name" value="ThiI_N"/>
</dbReference>
<evidence type="ECO:0000256" key="15">
    <source>
        <dbReference type="ARBA" id="ARBA00071867"/>
    </source>
</evidence>
<keyword evidence="6 19" id="KW-0547">Nucleotide-binding</keyword>
<evidence type="ECO:0000259" key="20">
    <source>
        <dbReference type="PROSITE" id="PS51165"/>
    </source>
</evidence>
<evidence type="ECO:0000256" key="14">
    <source>
        <dbReference type="ARBA" id="ARBA00066827"/>
    </source>
</evidence>
<feature type="binding site" evidence="19">
    <location>
        <begin position="183"/>
        <end position="184"/>
    </location>
    <ligand>
        <name>ATP</name>
        <dbReference type="ChEBI" id="CHEBI:30616"/>
    </ligand>
</feature>
<evidence type="ECO:0000256" key="13">
    <source>
        <dbReference type="ARBA" id="ARBA00061472"/>
    </source>
</evidence>
<dbReference type="CDD" id="cd01712">
    <property type="entry name" value="PPase_ThiI"/>
    <property type="match status" value="1"/>
</dbReference>
<dbReference type="AlphaFoldDB" id="A0A7G9RYD0"/>
<dbReference type="GO" id="GO:0005829">
    <property type="term" value="C:cytosol"/>
    <property type="evidence" value="ECO:0007669"/>
    <property type="project" value="TreeGrafter"/>
</dbReference>
<dbReference type="Gene3D" id="3.40.50.620">
    <property type="entry name" value="HUPs"/>
    <property type="match status" value="1"/>
</dbReference>
<dbReference type="PANTHER" id="PTHR43209">
    <property type="entry name" value="TRNA SULFURTRANSFERASE"/>
    <property type="match status" value="1"/>
</dbReference>
<evidence type="ECO:0000256" key="4">
    <source>
        <dbReference type="ARBA" id="ARBA00022555"/>
    </source>
</evidence>
<evidence type="ECO:0000256" key="17">
    <source>
        <dbReference type="ARBA" id="ARBA00077849"/>
    </source>
</evidence>